<reference evidence="3" key="3">
    <citation type="submission" date="2020-12" db="UniProtKB">
        <authorList>
            <consortium name="WormBaseParasite"/>
        </authorList>
    </citation>
    <scope>IDENTIFICATION</scope>
    <source>
        <strain evidence="3">MHco3</strain>
    </source>
</reference>
<proteinExistence type="predicted"/>
<organism evidence="1">
    <name type="scientific">Haemonchus contortus</name>
    <name type="common">Barber pole worm</name>
    <dbReference type="NCBI Taxonomy" id="6289"/>
    <lineage>
        <taxon>Eukaryota</taxon>
        <taxon>Metazoa</taxon>
        <taxon>Ecdysozoa</taxon>
        <taxon>Nematoda</taxon>
        <taxon>Chromadorea</taxon>
        <taxon>Rhabditida</taxon>
        <taxon>Rhabditina</taxon>
        <taxon>Rhabditomorpha</taxon>
        <taxon>Strongyloidea</taxon>
        <taxon>Trichostrongylidae</taxon>
        <taxon>Haemonchus</taxon>
    </lineage>
</organism>
<reference evidence="1" key="2">
    <citation type="submission" date="2013-05" db="EMBL/GenBank/DDBJ databases">
        <title>The genome and transcriptome of Haemonchus contortus: a key model parasite for drug and vaccine discovery.</title>
        <authorList>
            <person name="Laing R."/>
            <person name="Kikuchi T."/>
            <person name="Martinelli A."/>
            <person name="Tsai I.J."/>
            <person name="Beech R.N."/>
            <person name="Redman E."/>
            <person name="Holroyd N."/>
            <person name="Bartley D.J."/>
            <person name="Beasley H."/>
            <person name="Britton C."/>
            <person name="Curran D."/>
            <person name="Devaney E."/>
            <person name="Gilabert A."/>
            <person name="Jackson F."/>
            <person name="Hunt M."/>
            <person name="Johnston S."/>
            <person name="Kryukov I."/>
            <person name="Li K."/>
            <person name="Morrison A.A."/>
            <person name="Reid A.J."/>
            <person name="Sargison N."/>
            <person name="Saunders G."/>
            <person name="Wasmuth J.D."/>
            <person name="Wolstenholme A."/>
            <person name="Berriman M."/>
            <person name="Gilleard J.S."/>
            <person name="Cotton J.A."/>
        </authorList>
    </citation>
    <scope>NUCLEOTIDE SEQUENCE [LARGE SCALE GENOMIC DNA]</scope>
    <source>
        <strain evidence="1">ISE/inbred ISE</strain>
    </source>
</reference>
<name>W6NDY7_HAECO</name>
<reference evidence="1" key="1">
    <citation type="submission" date="2013-03" db="EMBL/GenBank/DDBJ databases">
        <authorList>
            <person name="Aslett M."/>
        </authorList>
    </citation>
    <scope>NUCLEOTIDE SEQUENCE [LARGE SCALE GENOMIC DNA]</scope>
    <source>
        <strain evidence="1">ISE/inbred ISE</strain>
    </source>
</reference>
<sequence>MAERRTDAPKGMKTVAVYKKETYDRKVEVTRTATNPYTSSESLLPRDSQPILPPLENPQVHTADTKVDNKVVDGKFVHTETMTEHMMKEDNKQNVAQIQ</sequence>
<evidence type="ECO:0000313" key="1">
    <source>
        <dbReference type="EMBL" id="CDL95456.1"/>
    </source>
</evidence>
<protein>
    <submittedName>
        <fullName evidence="3">Reverse transcriptase domain-containing protein</fullName>
    </submittedName>
</protein>
<accession>W6NDY7</accession>
<evidence type="ECO:0000313" key="2">
    <source>
        <dbReference type="Proteomes" id="UP000025227"/>
    </source>
</evidence>
<dbReference type="EMBL" id="CAVP010059030">
    <property type="protein sequence ID" value="CDL95456.1"/>
    <property type="molecule type" value="Genomic_DNA"/>
</dbReference>
<dbReference type="OMA" id="ETMTEHM"/>
<dbReference type="OrthoDB" id="5819366at2759"/>
<evidence type="ECO:0000313" key="3">
    <source>
        <dbReference type="WBParaSite" id="HCON_00004250-00001"/>
    </source>
</evidence>
<keyword evidence="2" id="KW-1185">Reference proteome</keyword>
<gene>
    <name evidence="1" type="ORF">HCOI_00026000</name>
</gene>
<dbReference type="WBParaSite" id="HCON_00004250-00001">
    <property type="protein sequence ID" value="HCON_00004250-00001"/>
    <property type="gene ID" value="HCON_00004250"/>
</dbReference>
<dbReference type="Proteomes" id="UP000025227">
    <property type="component" value="Unplaced"/>
</dbReference>
<dbReference type="AlphaFoldDB" id="W6NDY7"/>